<evidence type="ECO:0000313" key="2">
    <source>
        <dbReference type="EMBL" id="SFQ40973.1"/>
    </source>
</evidence>
<organism evidence="2 3">
    <name type="scientific">Priestia endophytica DSM 13796</name>
    <dbReference type="NCBI Taxonomy" id="1121089"/>
    <lineage>
        <taxon>Bacteria</taxon>
        <taxon>Bacillati</taxon>
        <taxon>Bacillota</taxon>
        <taxon>Bacilli</taxon>
        <taxon>Bacillales</taxon>
        <taxon>Bacillaceae</taxon>
        <taxon>Priestia</taxon>
    </lineage>
</organism>
<proteinExistence type="predicted"/>
<evidence type="ECO:0000256" key="1">
    <source>
        <dbReference type="SAM" id="Phobius"/>
    </source>
</evidence>
<keyword evidence="3" id="KW-1185">Reference proteome</keyword>
<feature type="transmembrane region" description="Helical" evidence="1">
    <location>
        <begin position="37"/>
        <end position="60"/>
    </location>
</feature>
<sequence length="131" mass="15260">MAFFPIILNEQFYITSENGILGKELSRNAKESCYMDFSIELLLCVSYASLFLLAVSYYLACNKRSYFYVRAQRIDKQLVTGKHLFEKGRVCRPLHYFSYLQVKKPVKEPANIDEEDPFSSAMNGVFQPRFL</sequence>
<gene>
    <name evidence="2" type="ORF">SAMN02745910_01330</name>
</gene>
<dbReference type="Proteomes" id="UP000182762">
    <property type="component" value="Unassembled WGS sequence"/>
</dbReference>
<name>A0A1I5Y9X9_9BACI</name>
<accession>A0A1I5Y9X9</accession>
<keyword evidence="1" id="KW-1133">Transmembrane helix</keyword>
<keyword evidence="1" id="KW-0812">Transmembrane</keyword>
<evidence type="ECO:0000313" key="3">
    <source>
        <dbReference type="Proteomes" id="UP000182762"/>
    </source>
</evidence>
<keyword evidence="1" id="KW-0472">Membrane</keyword>
<protein>
    <submittedName>
        <fullName evidence="2">Uncharacterized protein</fullName>
    </submittedName>
</protein>
<comment type="caution">
    <text evidence="2">The sequence shown here is derived from an EMBL/GenBank/DDBJ whole genome shotgun (WGS) entry which is preliminary data.</text>
</comment>
<dbReference type="EMBL" id="FOXX01000002">
    <property type="protein sequence ID" value="SFQ40973.1"/>
    <property type="molecule type" value="Genomic_DNA"/>
</dbReference>
<reference evidence="2 3" key="1">
    <citation type="submission" date="2016-10" db="EMBL/GenBank/DDBJ databases">
        <authorList>
            <person name="Varghese N."/>
            <person name="Submissions S."/>
        </authorList>
    </citation>
    <scope>NUCLEOTIDE SEQUENCE [LARGE SCALE GENOMIC DNA]</scope>
    <source>
        <strain evidence="2 3">DSM 13796</strain>
    </source>
</reference>